<sequence>MTLGIDELPDDVLLKLLGHCELDDVLAFCATCKGLRALLDQPTVWIYALRRTRQSIPLACPFHADLSAYSLPELKRIAHQTLRRMRNWRLPKPKLYGTPRKARLEAPKQDIIFQVPGTALYLLHSRTTGIVTCWDAGQEKTVCPSISVAEVILDVTPGRDEPGCFTMGLLTRQSHFGHDEYLIIVSLHHQSDGHVSLSVDFKEAVYPFGWHSFATFWTQEIIGVLVQSGNGNDGLHILVYEIKSKRRKLIATDIPGTNATIHQSGTTTVKDDLFIIEEDGQSNVYRVPGSILSFNSTDHEPSVLPAPGHETSDSTQSTYKIQLLKDRRTFEWDCGEGDPFPLGALSSACHYGVPALSIQAVVNQIRTRSLRDEESMDEDDEEEDTVSLRESIYVKFWTVEVDEGWSEGKVSTRPKAQHLKPRHALGIQGELVVPTDATWQLLILAHSGRGAIMLIDVGDKAVLQLATFHEDGCTTHQLEVPDDLDLWCTYGLTIDDHRGVVAILDNHSCLYELPYA</sequence>
<accession>A8N723</accession>
<gene>
    <name evidence="2" type="ORF">CC1G_06895</name>
</gene>
<dbReference type="OMA" id="NWARTEP"/>
<dbReference type="HOGENOM" id="CLU_615465_0_0_1"/>
<dbReference type="Gene3D" id="1.20.1280.50">
    <property type="match status" value="1"/>
</dbReference>
<dbReference type="InterPro" id="IPR001810">
    <property type="entry name" value="F-box_dom"/>
</dbReference>
<evidence type="ECO:0000313" key="3">
    <source>
        <dbReference type="Proteomes" id="UP000001861"/>
    </source>
</evidence>
<dbReference type="InterPro" id="IPR036047">
    <property type="entry name" value="F-box-like_dom_sf"/>
</dbReference>
<dbReference type="Proteomes" id="UP000001861">
    <property type="component" value="Unassembled WGS sequence"/>
</dbReference>
<dbReference type="AlphaFoldDB" id="A8N723"/>
<dbReference type="SUPFAM" id="SSF81383">
    <property type="entry name" value="F-box domain"/>
    <property type="match status" value="1"/>
</dbReference>
<keyword evidence="3" id="KW-1185">Reference proteome</keyword>
<dbReference type="OrthoDB" id="2937711at2759"/>
<dbReference type="InParanoid" id="A8N723"/>
<dbReference type="GeneID" id="6007074"/>
<comment type="caution">
    <text evidence="2">The sequence shown here is derived from an EMBL/GenBank/DDBJ whole genome shotgun (WGS) entry which is preliminary data.</text>
</comment>
<evidence type="ECO:0000313" key="2">
    <source>
        <dbReference type="EMBL" id="EAU91260.2"/>
    </source>
</evidence>
<evidence type="ECO:0000259" key="1">
    <source>
        <dbReference type="PROSITE" id="PS50181"/>
    </source>
</evidence>
<dbReference type="VEuPathDB" id="FungiDB:CC1G_06895"/>
<dbReference type="SMART" id="SM00256">
    <property type="entry name" value="FBOX"/>
    <property type="match status" value="1"/>
</dbReference>
<dbReference type="EMBL" id="AACS02000003">
    <property type="protein sequence ID" value="EAU91260.2"/>
    <property type="molecule type" value="Genomic_DNA"/>
</dbReference>
<protein>
    <recommendedName>
        <fullName evidence="1">F-box domain-containing protein</fullName>
    </recommendedName>
</protein>
<dbReference type="PROSITE" id="PS50181">
    <property type="entry name" value="FBOX"/>
    <property type="match status" value="1"/>
</dbReference>
<dbReference type="RefSeq" id="XP_001830629.2">
    <property type="nucleotide sequence ID" value="XM_001830577.2"/>
</dbReference>
<dbReference type="CDD" id="cd09917">
    <property type="entry name" value="F-box_SF"/>
    <property type="match status" value="1"/>
</dbReference>
<reference evidence="2 3" key="1">
    <citation type="journal article" date="2010" name="Proc. Natl. Acad. Sci. U.S.A.">
        <title>Insights into evolution of multicellular fungi from the assembled chromosomes of the mushroom Coprinopsis cinerea (Coprinus cinereus).</title>
        <authorList>
            <person name="Stajich J.E."/>
            <person name="Wilke S.K."/>
            <person name="Ahren D."/>
            <person name="Au C.H."/>
            <person name="Birren B.W."/>
            <person name="Borodovsky M."/>
            <person name="Burns C."/>
            <person name="Canback B."/>
            <person name="Casselton L.A."/>
            <person name="Cheng C.K."/>
            <person name="Deng J."/>
            <person name="Dietrich F.S."/>
            <person name="Fargo D.C."/>
            <person name="Farman M.L."/>
            <person name="Gathman A.C."/>
            <person name="Goldberg J."/>
            <person name="Guigo R."/>
            <person name="Hoegger P.J."/>
            <person name="Hooker J.B."/>
            <person name="Huggins A."/>
            <person name="James T.Y."/>
            <person name="Kamada T."/>
            <person name="Kilaru S."/>
            <person name="Kodira C."/>
            <person name="Kues U."/>
            <person name="Kupfer D."/>
            <person name="Kwan H.S."/>
            <person name="Lomsadze A."/>
            <person name="Li W."/>
            <person name="Lilly W.W."/>
            <person name="Ma L.J."/>
            <person name="Mackey A.J."/>
            <person name="Manning G."/>
            <person name="Martin F."/>
            <person name="Muraguchi H."/>
            <person name="Natvig D.O."/>
            <person name="Palmerini H."/>
            <person name="Ramesh M.A."/>
            <person name="Rehmeyer C.J."/>
            <person name="Roe B.A."/>
            <person name="Shenoy N."/>
            <person name="Stanke M."/>
            <person name="Ter-Hovhannisyan V."/>
            <person name="Tunlid A."/>
            <person name="Velagapudi R."/>
            <person name="Vision T.J."/>
            <person name="Zeng Q."/>
            <person name="Zolan M.E."/>
            <person name="Pukkila P.J."/>
        </authorList>
    </citation>
    <scope>NUCLEOTIDE SEQUENCE [LARGE SCALE GENOMIC DNA]</scope>
    <source>
        <strain evidence="3">Okayama-7 / 130 / ATCC MYA-4618 / FGSC 9003</strain>
    </source>
</reference>
<feature type="domain" description="F-box" evidence="1">
    <location>
        <begin position="2"/>
        <end position="48"/>
    </location>
</feature>
<proteinExistence type="predicted"/>
<organism evidence="2 3">
    <name type="scientific">Coprinopsis cinerea (strain Okayama-7 / 130 / ATCC MYA-4618 / FGSC 9003)</name>
    <name type="common">Inky cap fungus</name>
    <name type="synonym">Hormographiella aspergillata</name>
    <dbReference type="NCBI Taxonomy" id="240176"/>
    <lineage>
        <taxon>Eukaryota</taxon>
        <taxon>Fungi</taxon>
        <taxon>Dikarya</taxon>
        <taxon>Basidiomycota</taxon>
        <taxon>Agaricomycotina</taxon>
        <taxon>Agaricomycetes</taxon>
        <taxon>Agaricomycetidae</taxon>
        <taxon>Agaricales</taxon>
        <taxon>Agaricineae</taxon>
        <taxon>Psathyrellaceae</taxon>
        <taxon>Coprinopsis</taxon>
    </lineage>
</organism>
<dbReference type="eggNOG" id="ENOG502RVSJ">
    <property type="taxonomic scope" value="Eukaryota"/>
</dbReference>
<dbReference type="KEGG" id="cci:CC1G_06895"/>
<name>A8N723_COPC7</name>
<dbReference type="Pfam" id="PF00646">
    <property type="entry name" value="F-box"/>
    <property type="match status" value="1"/>
</dbReference>